<evidence type="ECO:0000313" key="2">
    <source>
        <dbReference type="Proteomes" id="UP001057452"/>
    </source>
</evidence>
<protein>
    <submittedName>
        <fullName evidence="1">Uncharacterized protein</fullName>
    </submittedName>
</protein>
<feature type="non-terminal residue" evidence="1">
    <location>
        <position position="1"/>
    </location>
</feature>
<evidence type="ECO:0000313" key="1">
    <source>
        <dbReference type="EMBL" id="KAI4810774.1"/>
    </source>
</evidence>
<dbReference type="EMBL" id="CM043800">
    <property type="protein sequence ID" value="KAI4810774.1"/>
    <property type="molecule type" value="Genomic_DNA"/>
</dbReference>
<name>A0ACB9WBM7_CHAAC</name>
<accession>A0ACB9WBM7</accession>
<keyword evidence="2" id="KW-1185">Reference proteome</keyword>
<proteinExistence type="predicted"/>
<reference evidence="1" key="1">
    <citation type="submission" date="2022-05" db="EMBL/GenBank/DDBJ databases">
        <title>Chromosome-level genome of Chaenocephalus aceratus.</title>
        <authorList>
            <person name="Park H."/>
        </authorList>
    </citation>
    <scope>NUCLEOTIDE SEQUENCE</scope>
    <source>
        <strain evidence="1">KU_202001</strain>
    </source>
</reference>
<sequence>DSDLIFKRQHPGQHFSAREPSGPIGRGDQISKDNRGGRGGFKEPWTPFTPNERRSALAENYESEPAFASETGQEVRRGGGGGGGRNRKRADGGSVNEVNGKNGKGENQSREREEIRVAGLKIHLSFEEGALGSGSPHNALPHLLYTLFFWRLTGRESGIIDR</sequence>
<dbReference type="Proteomes" id="UP001057452">
    <property type="component" value="Chromosome 16"/>
</dbReference>
<organism evidence="1 2">
    <name type="scientific">Chaenocephalus aceratus</name>
    <name type="common">Blackfin icefish</name>
    <name type="synonym">Chaenichthys aceratus</name>
    <dbReference type="NCBI Taxonomy" id="36190"/>
    <lineage>
        <taxon>Eukaryota</taxon>
        <taxon>Metazoa</taxon>
        <taxon>Chordata</taxon>
        <taxon>Craniata</taxon>
        <taxon>Vertebrata</taxon>
        <taxon>Euteleostomi</taxon>
        <taxon>Actinopterygii</taxon>
        <taxon>Neopterygii</taxon>
        <taxon>Teleostei</taxon>
        <taxon>Neoteleostei</taxon>
        <taxon>Acanthomorphata</taxon>
        <taxon>Eupercaria</taxon>
        <taxon>Perciformes</taxon>
        <taxon>Notothenioidei</taxon>
        <taxon>Channichthyidae</taxon>
        <taxon>Chaenocephalus</taxon>
    </lineage>
</organism>
<comment type="caution">
    <text evidence="1">The sequence shown here is derived from an EMBL/GenBank/DDBJ whole genome shotgun (WGS) entry which is preliminary data.</text>
</comment>
<gene>
    <name evidence="1" type="ORF">KUCAC02_013705</name>
</gene>
<feature type="non-terminal residue" evidence="1">
    <location>
        <position position="162"/>
    </location>
</feature>